<comment type="similarity">
    <text evidence="2">In the C-terminal section; belongs to the class-I pyridoxal-phosphate-dependent aminotransferase family.</text>
</comment>
<dbReference type="PANTHER" id="PTHR46577:SF2">
    <property type="entry name" value="TRANSCRIPTIONAL REGULATORY PROTEIN"/>
    <property type="match status" value="1"/>
</dbReference>
<evidence type="ECO:0000256" key="2">
    <source>
        <dbReference type="ARBA" id="ARBA00005384"/>
    </source>
</evidence>
<dbReference type="PRINTS" id="PR00035">
    <property type="entry name" value="HTHGNTR"/>
</dbReference>
<evidence type="ECO:0000313" key="11">
    <source>
        <dbReference type="Proteomes" id="UP000288943"/>
    </source>
</evidence>
<dbReference type="GO" id="GO:0008483">
    <property type="term" value="F:transaminase activity"/>
    <property type="evidence" value="ECO:0007669"/>
    <property type="project" value="UniProtKB-KW"/>
</dbReference>
<dbReference type="SMART" id="SM00345">
    <property type="entry name" value="HTH_GNTR"/>
    <property type="match status" value="1"/>
</dbReference>
<dbReference type="Proteomes" id="UP000288943">
    <property type="component" value="Chromosome"/>
</dbReference>
<dbReference type="Gene3D" id="3.90.1150.10">
    <property type="entry name" value="Aspartate Aminotransferase, domain 1"/>
    <property type="match status" value="1"/>
</dbReference>
<evidence type="ECO:0000313" key="10">
    <source>
        <dbReference type="EMBL" id="QAV17554.1"/>
    </source>
</evidence>
<dbReference type="InterPro" id="IPR036388">
    <property type="entry name" value="WH-like_DNA-bd_sf"/>
</dbReference>
<dbReference type="CDD" id="cd00609">
    <property type="entry name" value="AAT_like"/>
    <property type="match status" value="1"/>
</dbReference>
<dbReference type="Gene3D" id="3.40.640.10">
    <property type="entry name" value="Type I PLP-dependent aspartate aminotransferase-like (Major domain)"/>
    <property type="match status" value="1"/>
</dbReference>
<evidence type="ECO:0000313" key="12">
    <source>
        <dbReference type="Proteomes" id="UP001527202"/>
    </source>
</evidence>
<sequence>MNMRWKPRPYDHTPIFRQICTYFKEQILKGELSPGTRLPTERELALQLSVNRSTVSAAYEELRATGLVYSVQGSGTRVSESLWETTVQTAPNWDHYLGRRFFNPNAAITDKISEAASIPGIVNMIKGELSPDLMPLGLLGELAAQIDYTQAYSYFSDNRGEPALRATLSDFMKTRSGISASPESILVTSGVKHSLQLISNTLLQPGDAVALEGPSYIYAMQVFSSSGIRMFPLPVDEHGLIPDELPRLVHKHNIRMVFTNPTYQNPTGTTLSPARRAKLIDLCEQLRLPLVEDDPYGQLHLSGSPPVPPLKASPEGDKIVIYLGTLSKISTPGMRTGWIVAPPPVIAKLAETKNRMGYSSSHSGERLAQLYMTSPSSVQSLISIREALTARRNAMLSALQSELYPYASVFGGNHNAPGGYYVWLKLNLPLEDKQLVDLAIKEGVMLWPGSIYGMKKGFFRLTYASIREHEIVEGVRRIRRAFEKAVL</sequence>
<evidence type="ECO:0000256" key="3">
    <source>
        <dbReference type="ARBA" id="ARBA00022576"/>
    </source>
</evidence>
<proteinExistence type="inferred from homology"/>
<reference evidence="10 11" key="1">
    <citation type="submission" date="2018-01" db="EMBL/GenBank/DDBJ databases">
        <title>The whole genome sequencing and assembly of Paenibacillus chitinolyticus KCCM 41400 strain.</title>
        <authorList>
            <person name="Kim J.-Y."/>
            <person name="Park M.-K."/>
            <person name="Lee Y.-J."/>
            <person name="Yi H."/>
            <person name="Bahn Y.-S."/>
            <person name="Kim J.F."/>
            <person name="Lee D.-W."/>
        </authorList>
    </citation>
    <scope>NUCLEOTIDE SEQUENCE [LARGE SCALE GENOMIC DNA]</scope>
    <source>
        <strain evidence="10 11">KCCM 41400</strain>
    </source>
</reference>
<dbReference type="Pfam" id="PF00392">
    <property type="entry name" value="GntR"/>
    <property type="match status" value="1"/>
</dbReference>
<evidence type="ECO:0000256" key="7">
    <source>
        <dbReference type="ARBA" id="ARBA00023163"/>
    </source>
</evidence>
<keyword evidence="7" id="KW-0804">Transcription</keyword>
<dbReference type="Gene3D" id="1.10.10.10">
    <property type="entry name" value="Winged helix-like DNA-binding domain superfamily/Winged helix DNA-binding domain"/>
    <property type="match status" value="1"/>
</dbReference>
<organism evidence="10 11">
    <name type="scientific">Paenibacillus chitinolyticus</name>
    <dbReference type="NCBI Taxonomy" id="79263"/>
    <lineage>
        <taxon>Bacteria</taxon>
        <taxon>Bacillati</taxon>
        <taxon>Bacillota</taxon>
        <taxon>Bacilli</taxon>
        <taxon>Bacillales</taxon>
        <taxon>Paenibacillaceae</taxon>
        <taxon>Paenibacillus</taxon>
    </lineage>
</organism>
<evidence type="ECO:0000313" key="9">
    <source>
        <dbReference type="EMBL" id="MCY9595804.1"/>
    </source>
</evidence>
<dbReference type="InterPro" id="IPR004839">
    <property type="entry name" value="Aminotransferase_I/II_large"/>
</dbReference>
<dbReference type="SUPFAM" id="SSF46785">
    <property type="entry name" value="Winged helix' DNA-binding domain"/>
    <property type="match status" value="1"/>
</dbReference>
<keyword evidence="4" id="KW-0663">Pyridoxal phosphate</keyword>
<dbReference type="OrthoDB" id="9802601at2"/>
<evidence type="ECO:0000256" key="5">
    <source>
        <dbReference type="ARBA" id="ARBA00023015"/>
    </source>
</evidence>
<protein>
    <submittedName>
        <fullName evidence="10">PLP-dependent aminotransferase family protein</fullName>
    </submittedName>
</protein>
<dbReference type="InterPro" id="IPR015422">
    <property type="entry name" value="PyrdxlP-dep_Trfase_small"/>
</dbReference>
<dbReference type="GO" id="GO:0003677">
    <property type="term" value="F:DNA binding"/>
    <property type="evidence" value="ECO:0007669"/>
    <property type="project" value="UniProtKB-KW"/>
</dbReference>
<dbReference type="AlphaFoldDB" id="A0A410WT87"/>
<reference evidence="9 12" key="2">
    <citation type="submission" date="2022-05" db="EMBL/GenBank/DDBJ databases">
        <title>Genome Sequencing of Bee-Associated Microbes.</title>
        <authorList>
            <person name="Dunlap C."/>
        </authorList>
    </citation>
    <scope>NUCLEOTIDE SEQUENCE [LARGE SCALE GENOMIC DNA]</scope>
    <source>
        <strain evidence="9 12">NRRL B-23120</strain>
    </source>
</reference>
<keyword evidence="6" id="KW-0238">DNA-binding</keyword>
<feature type="domain" description="HTH gntR-type" evidence="8">
    <location>
        <begin position="13"/>
        <end position="81"/>
    </location>
</feature>
<dbReference type="SUPFAM" id="SSF53383">
    <property type="entry name" value="PLP-dependent transferases"/>
    <property type="match status" value="1"/>
</dbReference>
<evidence type="ECO:0000256" key="4">
    <source>
        <dbReference type="ARBA" id="ARBA00022898"/>
    </source>
</evidence>
<dbReference type="GeneID" id="95374697"/>
<keyword evidence="12" id="KW-1185">Reference proteome</keyword>
<name>A0A410WT87_9BACL</name>
<dbReference type="EMBL" id="JAMDMJ010000008">
    <property type="protein sequence ID" value="MCY9595804.1"/>
    <property type="molecule type" value="Genomic_DNA"/>
</dbReference>
<dbReference type="RefSeq" id="WP_042229205.1">
    <property type="nucleotide sequence ID" value="NZ_CP026520.1"/>
</dbReference>
<comment type="cofactor">
    <cofactor evidence="1">
        <name>pyridoxal 5'-phosphate</name>
        <dbReference type="ChEBI" id="CHEBI:597326"/>
    </cofactor>
</comment>
<dbReference type="CDD" id="cd07377">
    <property type="entry name" value="WHTH_GntR"/>
    <property type="match status" value="1"/>
</dbReference>
<dbReference type="InterPro" id="IPR015424">
    <property type="entry name" value="PyrdxlP-dep_Trfase"/>
</dbReference>
<dbReference type="Pfam" id="PF00155">
    <property type="entry name" value="Aminotran_1_2"/>
    <property type="match status" value="1"/>
</dbReference>
<dbReference type="InterPro" id="IPR000524">
    <property type="entry name" value="Tscrpt_reg_HTH_GntR"/>
</dbReference>
<dbReference type="KEGG" id="pchi:PC41400_07710"/>
<gene>
    <name evidence="9" type="ORF">M5X16_08470</name>
    <name evidence="10" type="ORF">PC41400_07710</name>
</gene>
<dbReference type="GO" id="GO:0030170">
    <property type="term" value="F:pyridoxal phosphate binding"/>
    <property type="evidence" value="ECO:0007669"/>
    <property type="project" value="InterPro"/>
</dbReference>
<dbReference type="GO" id="GO:0003700">
    <property type="term" value="F:DNA-binding transcription factor activity"/>
    <property type="evidence" value="ECO:0007669"/>
    <property type="project" value="InterPro"/>
</dbReference>
<dbReference type="PANTHER" id="PTHR46577">
    <property type="entry name" value="HTH-TYPE TRANSCRIPTIONAL REGULATORY PROTEIN GABR"/>
    <property type="match status" value="1"/>
</dbReference>
<dbReference type="Proteomes" id="UP001527202">
    <property type="component" value="Unassembled WGS sequence"/>
</dbReference>
<evidence type="ECO:0000256" key="6">
    <source>
        <dbReference type="ARBA" id="ARBA00023125"/>
    </source>
</evidence>
<evidence type="ECO:0000256" key="1">
    <source>
        <dbReference type="ARBA" id="ARBA00001933"/>
    </source>
</evidence>
<dbReference type="InterPro" id="IPR051446">
    <property type="entry name" value="HTH_trans_reg/aminotransferase"/>
</dbReference>
<dbReference type="EMBL" id="CP026520">
    <property type="protein sequence ID" value="QAV17554.1"/>
    <property type="molecule type" value="Genomic_DNA"/>
</dbReference>
<evidence type="ECO:0000259" key="8">
    <source>
        <dbReference type="PROSITE" id="PS50949"/>
    </source>
</evidence>
<keyword evidence="10" id="KW-0808">Transferase</keyword>
<accession>A0A410WT87</accession>
<dbReference type="InterPro" id="IPR036390">
    <property type="entry name" value="WH_DNA-bd_sf"/>
</dbReference>
<dbReference type="PROSITE" id="PS50949">
    <property type="entry name" value="HTH_GNTR"/>
    <property type="match status" value="1"/>
</dbReference>
<keyword evidence="5" id="KW-0805">Transcription regulation</keyword>
<dbReference type="InterPro" id="IPR015421">
    <property type="entry name" value="PyrdxlP-dep_Trfase_major"/>
</dbReference>
<keyword evidence="3 10" id="KW-0032">Aminotransferase</keyword>